<dbReference type="EMBL" id="JACU01000002">
    <property type="protein sequence ID" value="KMS60016.1"/>
    <property type="molecule type" value="Genomic_DNA"/>
</dbReference>
<keyword evidence="2" id="KW-1185">Reference proteome</keyword>
<protein>
    <submittedName>
        <fullName evidence="1">Uncharacterized protein</fullName>
    </submittedName>
</protein>
<name>A0A0J7Y878_9SPHN</name>
<sequence length="41" mass="4766">MKLRLTYQPDEDGPRFEIGTLGSRKGVMKSRLLHIAMDWAF</sequence>
<dbReference type="Proteomes" id="UP000052268">
    <property type="component" value="Unassembled WGS sequence"/>
</dbReference>
<organism evidence="1 2">
    <name type="scientific">Novosphingobium barchaimii LL02</name>
    <dbReference type="NCBI Taxonomy" id="1114963"/>
    <lineage>
        <taxon>Bacteria</taxon>
        <taxon>Pseudomonadati</taxon>
        <taxon>Pseudomonadota</taxon>
        <taxon>Alphaproteobacteria</taxon>
        <taxon>Sphingomonadales</taxon>
        <taxon>Sphingomonadaceae</taxon>
        <taxon>Novosphingobium</taxon>
    </lineage>
</organism>
<dbReference type="AlphaFoldDB" id="A0A0J7Y878"/>
<evidence type="ECO:0000313" key="2">
    <source>
        <dbReference type="Proteomes" id="UP000052268"/>
    </source>
</evidence>
<reference evidence="1 2" key="1">
    <citation type="journal article" date="2015" name="G3 (Bethesda)">
        <title>Insights into Ongoing Evolution of the Hexachlorocyclohexane Catabolic Pathway from Comparative Genomics of Ten Sphingomonadaceae Strains.</title>
        <authorList>
            <person name="Pearce S.L."/>
            <person name="Oakeshott J.G."/>
            <person name="Pandey G."/>
        </authorList>
    </citation>
    <scope>NUCLEOTIDE SEQUENCE [LARGE SCALE GENOMIC DNA]</scope>
    <source>
        <strain evidence="1 2">LL02</strain>
    </source>
</reference>
<dbReference type="PATRIC" id="fig|1114963.3.peg.537"/>
<evidence type="ECO:0000313" key="1">
    <source>
        <dbReference type="EMBL" id="KMS60016.1"/>
    </source>
</evidence>
<comment type="caution">
    <text evidence="1">The sequence shown here is derived from an EMBL/GenBank/DDBJ whole genome shotgun (WGS) entry which is preliminary data.</text>
</comment>
<accession>A0A0J7Y878</accession>
<gene>
    <name evidence="1" type="ORF">V474_08185</name>
</gene>
<proteinExistence type="predicted"/>